<evidence type="ECO:0000256" key="4">
    <source>
        <dbReference type="ARBA" id="ARBA00022691"/>
    </source>
</evidence>
<comment type="catalytic activity">
    <reaction evidence="5">
        <text>a 2-demethylmenaquinol + S-adenosyl-L-methionine = a menaquinol + S-adenosyl-L-homocysteine + H(+)</text>
        <dbReference type="Rhea" id="RHEA:42640"/>
        <dbReference type="Rhea" id="RHEA-COMP:9539"/>
        <dbReference type="Rhea" id="RHEA-COMP:9563"/>
        <dbReference type="ChEBI" id="CHEBI:15378"/>
        <dbReference type="ChEBI" id="CHEBI:18151"/>
        <dbReference type="ChEBI" id="CHEBI:55437"/>
        <dbReference type="ChEBI" id="CHEBI:57856"/>
        <dbReference type="ChEBI" id="CHEBI:59789"/>
        <dbReference type="EC" id="2.1.1.163"/>
    </reaction>
</comment>
<keyword evidence="1 5" id="KW-0474">Menaquinone biosynthesis</keyword>
<keyword evidence="2 5" id="KW-0489">Methyltransferase</keyword>
<dbReference type="NCBIfam" id="NF001244">
    <property type="entry name" value="PRK00216.1-5"/>
    <property type="match status" value="1"/>
</dbReference>
<keyword evidence="3 5" id="KW-0808">Transferase</keyword>
<dbReference type="PROSITE" id="PS01184">
    <property type="entry name" value="UBIE_2"/>
    <property type="match status" value="1"/>
</dbReference>
<comment type="caution">
    <text evidence="6">The sequence shown here is derived from an EMBL/GenBank/DDBJ whole genome shotgun (WGS) entry which is preliminary data.</text>
</comment>
<dbReference type="EC" id="2.1.1.163" evidence="5"/>
<dbReference type="GO" id="GO:0009234">
    <property type="term" value="P:menaquinone biosynthetic process"/>
    <property type="evidence" value="ECO:0007669"/>
    <property type="project" value="UniProtKB-UniRule"/>
</dbReference>
<evidence type="ECO:0000256" key="2">
    <source>
        <dbReference type="ARBA" id="ARBA00022603"/>
    </source>
</evidence>
<dbReference type="InterPro" id="IPR004033">
    <property type="entry name" value="UbiE/COQ5_MeTrFase"/>
</dbReference>
<evidence type="ECO:0000313" key="6">
    <source>
        <dbReference type="EMBL" id="MBK9981427.1"/>
    </source>
</evidence>
<dbReference type="InterPro" id="IPR023576">
    <property type="entry name" value="UbiE/COQ5_MeTrFase_CS"/>
</dbReference>
<comment type="caution">
    <text evidence="5">Lacks conserved residue(s) required for the propagation of feature annotation.</text>
</comment>
<feature type="binding site" evidence="5">
    <location>
        <position position="90"/>
    </location>
    <ligand>
        <name>S-adenosyl-L-methionine</name>
        <dbReference type="ChEBI" id="CHEBI:59789"/>
    </ligand>
</feature>
<dbReference type="EMBL" id="JADKGY010000001">
    <property type="protein sequence ID" value="MBK9981427.1"/>
    <property type="molecule type" value="Genomic_DNA"/>
</dbReference>
<comment type="function">
    <text evidence="5">Methyltransferase required for the conversion of demethylmenaquinol (DMKH2) to menaquinol (MKH2).</text>
</comment>
<keyword evidence="4 5" id="KW-0949">S-adenosyl-L-methionine</keyword>
<gene>
    <name evidence="6" type="primary">ubiE</name>
    <name evidence="5" type="synonym">menG</name>
    <name evidence="6" type="ORF">IPP15_03205</name>
</gene>
<comment type="similarity">
    <text evidence="5">Belongs to the class I-like SAM-binding methyltransferase superfamily. MenG/UbiE family.</text>
</comment>
<dbReference type="HAMAP" id="MF_01813">
    <property type="entry name" value="MenG_UbiE_methyltr"/>
    <property type="match status" value="1"/>
</dbReference>
<dbReference type="GO" id="GO:0043770">
    <property type="term" value="F:demethylmenaquinone methyltransferase activity"/>
    <property type="evidence" value="ECO:0007669"/>
    <property type="project" value="UniProtKB-UniRule"/>
</dbReference>
<dbReference type="GO" id="GO:0032259">
    <property type="term" value="P:methylation"/>
    <property type="evidence" value="ECO:0007669"/>
    <property type="project" value="UniProtKB-KW"/>
</dbReference>
<feature type="binding site" evidence="5">
    <location>
        <begin position="120"/>
        <end position="121"/>
    </location>
    <ligand>
        <name>S-adenosyl-L-methionine</name>
        <dbReference type="ChEBI" id="CHEBI:59789"/>
    </ligand>
</feature>
<protein>
    <recommendedName>
        <fullName evidence="5">Demethylmenaquinone methyltransferase</fullName>
        <ecNumber evidence="5">2.1.1.163</ecNumber>
    </recommendedName>
</protein>
<dbReference type="NCBIfam" id="TIGR01934">
    <property type="entry name" value="MenG_MenH_UbiE"/>
    <property type="match status" value="1"/>
</dbReference>
<accession>A0A9D7ST89</accession>
<feature type="binding site" evidence="5">
    <location>
        <position position="70"/>
    </location>
    <ligand>
        <name>S-adenosyl-L-methionine</name>
        <dbReference type="ChEBI" id="CHEBI:59789"/>
    </ligand>
</feature>
<dbReference type="CDD" id="cd02440">
    <property type="entry name" value="AdoMet_MTases"/>
    <property type="match status" value="1"/>
</dbReference>
<dbReference type="PANTHER" id="PTHR43591">
    <property type="entry name" value="METHYLTRANSFERASE"/>
    <property type="match status" value="1"/>
</dbReference>
<dbReference type="SUPFAM" id="SSF53335">
    <property type="entry name" value="S-adenosyl-L-methionine-dependent methyltransferases"/>
    <property type="match status" value="1"/>
</dbReference>
<comment type="pathway">
    <text evidence="5">Quinol/quinone metabolism; menaquinone biosynthesis; menaquinol from 1,4-dihydroxy-2-naphthoate: step 2/2.</text>
</comment>
<evidence type="ECO:0000256" key="1">
    <source>
        <dbReference type="ARBA" id="ARBA00022428"/>
    </source>
</evidence>
<proteinExistence type="inferred from homology"/>
<dbReference type="PANTHER" id="PTHR43591:SF24">
    <property type="entry name" value="2-METHOXY-6-POLYPRENYL-1,4-BENZOQUINOL METHYLASE, MITOCHONDRIAL"/>
    <property type="match status" value="1"/>
</dbReference>
<dbReference type="Pfam" id="PF01209">
    <property type="entry name" value="Ubie_methyltran"/>
    <property type="match status" value="1"/>
</dbReference>
<dbReference type="PROSITE" id="PS01183">
    <property type="entry name" value="UBIE_1"/>
    <property type="match status" value="1"/>
</dbReference>
<name>A0A9D7ST89_9BACT</name>
<dbReference type="PROSITE" id="PS51608">
    <property type="entry name" value="SAM_MT_UBIE"/>
    <property type="match status" value="1"/>
</dbReference>
<sequence length="248" mass="28223">MPRLEEIKPYKTDHWDKKEEVEHMFDNISGKYDLLNKVLSLGTDRNWRKKSLTMLIPFHPKNLLDVATGTGDMAFMAATLLNPVSITGIDLSAGMLDIARKRLETKATALKSSIEFQKGDAEHLPFDSDTFDAATVAFGVRNFADLQAGLKEMNRVLKKGAPIVVLEFTKPRIFPFRQLFDIYFRHILPLIGSWTSGDRRAYKYLYESVQAFPDFDAFNQELIKAGFEKPHFKSLSAGICAIYIAFKF</sequence>
<organism evidence="6 7">
    <name type="scientific">Candidatus Opimibacter skivensis</name>
    <dbReference type="NCBI Taxonomy" id="2982028"/>
    <lineage>
        <taxon>Bacteria</taxon>
        <taxon>Pseudomonadati</taxon>
        <taxon>Bacteroidota</taxon>
        <taxon>Saprospiria</taxon>
        <taxon>Saprospirales</taxon>
        <taxon>Saprospiraceae</taxon>
        <taxon>Candidatus Opimibacter</taxon>
    </lineage>
</organism>
<evidence type="ECO:0000313" key="7">
    <source>
        <dbReference type="Proteomes" id="UP000808337"/>
    </source>
</evidence>
<dbReference type="InterPro" id="IPR029063">
    <property type="entry name" value="SAM-dependent_MTases_sf"/>
</dbReference>
<evidence type="ECO:0000256" key="3">
    <source>
        <dbReference type="ARBA" id="ARBA00022679"/>
    </source>
</evidence>
<evidence type="ECO:0000256" key="5">
    <source>
        <dbReference type="HAMAP-Rule" id="MF_01813"/>
    </source>
</evidence>
<dbReference type="AlphaFoldDB" id="A0A9D7ST89"/>
<dbReference type="Proteomes" id="UP000808337">
    <property type="component" value="Unassembled WGS sequence"/>
</dbReference>
<dbReference type="Gene3D" id="3.40.50.150">
    <property type="entry name" value="Vaccinia Virus protein VP39"/>
    <property type="match status" value="1"/>
</dbReference>
<reference evidence="6 7" key="1">
    <citation type="submission" date="2020-10" db="EMBL/GenBank/DDBJ databases">
        <title>Connecting structure to function with the recovery of over 1000 high-quality activated sludge metagenome-assembled genomes encoding full-length rRNA genes using long-read sequencing.</title>
        <authorList>
            <person name="Singleton C.M."/>
            <person name="Petriglieri F."/>
            <person name="Kristensen J.M."/>
            <person name="Kirkegaard R.H."/>
            <person name="Michaelsen T.Y."/>
            <person name="Andersen M.H."/>
            <person name="Karst S.M."/>
            <person name="Dueholm M.S."/>
            <person name="Nielsen P.H."/>
            <person name="Albertsen M."/>
        </authorList>
    </citation>
    <scope>NUCLEOTIDE SEQUENCE [LARGE SCALE GENOMIC DNA]</scope>
    <source>
        <strain evidence="6">Ribe_18-Q3-R11-54_MAXAC.273</strain>
    </source>
</reference>